<dbReference type="InterPro" id="IPR011129">
    <property type="entry name" value="CSD"/>
</dbReference>
<comment type="caution">
    <text evidence="3">The sequence shown here is derived from an EMBL/GenBank/DDBJ whole genome shotgun (WGS) entry which is preliminary data.</text>
</comment>
<evidence type="ECO:0000259" key="2">
    <source>
        <dbReference type="PROSITE" id="PS51857"/>
    </source>
</evidence>
<dbReference type="PROSITE" id="PS00352">
    <property type="entry name" value="CSD_1"/>
    <property type="match status" value="1"/>
</dbReference>
<dbReference type="PANTHER" id="PTHR11544">
    <property type="entry name" value="COLD SHOCK DOMAIN CONTAINING PROTEINS"/>
    <property type="match status" value="1"/>
</dbReference>
<dbReference type="InterPro" id="IPR019844">
    <property type="entry name" value="CSD_CS"/>
</dbReference>
<comment type="subcellular location">
    <subcellularLocation>
        <location evidence="1">Cytoplasm</location>
    </subcellularLocation>
</comment>
<dbReference type="Gene3D" id="2.40.50.140">
    <property type="entry name" value="Nucleic acid-binding proteins"/>
    <property type="match status" value="1"/>
</dbReference>
<protein>
    <submittedName>
        <fullName evidence="3">Cold-shock protein</fullName>
    </submittedName>
</protein>
<dbReference type="SUPFAM" id="SSF50249">
    <property type="entry name" value="Nucleic acid-binding proteins"/>
    <property type="match status" value="1"/>
</dbReference>
<reference evidence="4" key="1">
    <citation type="submission" date="2017-08" db="EMBL/GenBank/DDBJ databases">
        <title>A dynamic microbial community with high functional redundancy inhabits the cold, oxic subseafloor aquifer.</title>
        <authorList>
            <person name="Tully B.J."/>
            <person name="Wheat C.G."/>
            <person name="Glazer B.T."/>
            <person name="Huber J.A."/>
        </authorList>
    </citation>
    <scope>NUCLEOTIDE SEQUENCE [LARGE SCALE GENOMIC DNA]</scope>
</reference>
<feature type="domain" description="CSD" evidence="2">
    <location>
        <begin position="18"/>
        <end position="82"/>
    </location>
</feature>
<accession>A0A2A4T2Y6</accession>
<name>A0A2A4T2Y6_9DELT</name>
<dbReference type="GO" id="GO:0003676">
    <property type="term" value="F:nucleic acid binding"/>
    <property type="evidence" value="ECO:0007669"/>
    <property type="project" value="InterPro"/>
</dbReference>
<evidence type="ECO:0000313" key="3">
    <source>
        <dbReference type="EMBL" id="PCI27888.1"/>
    </source>
</evidence>
<dbReference type="InterPro" id="IPR012340">
    <property type="entry name" value="NA-bd_OB-fold"/>
</dbReference>
<dbReference type="PROSITE" id="PS51857">
    <property type="entry name" value="CSD_2"/>
    <property type="match status" value="1"/>
</dbReference>
<dbReference type="CDD" id="cd04458">
    <property type="entry name" value="CSP_CDS"/>
    <property type="match status" value="1"/>
</dbReference>
<dbReference type="InterPro" id="IPR002059">
    <property type="entry name" value="CSP_DNA-bd"/>
</dbReference>
<proteinExistence type="predicted"/>
<organism evidence="3 4">
    <name type="scientific">SAR324 cluster bacterium</name>
    <dbReference type="NCBI Taxonomy" id="2024889"/>
    <lineage>
        <taxon>Bacteria</taxon>
        <taxon>Deltaproteobacteria</taxon>
        <taxon>SAR324 cluster</taxon>
    </lineage>
</organism>
<dbReference type="EMBL" id="NVSR01000046">
    <property type="protein sequence ID" value="PCI27888.1"/>
    <property type="molecule type" value="Genomic_DNA"/>
</dbReference>
<evidence type="ECO:0000313" key="4">
    <source>
        <dbReference type="Proteomes" id="UP000218113"/>
    </source>
</evidence>
<dbReference type="PRINTS" id="PR00050">
    <property type="entry name" value="COLDSHOCK"/>
</dbReference>
<evidence type="ECO:0000256" key="1">
    <source>
        <dbReference type="RuleBase" id="RU000408"/>
    </source>
</evidence>
<dbReference type="InterPro" id="IPR050181">
    <property type="entry name" value="Cold_shock_domain"/>
</dbReference>
<gene>
    <name evidence="3" type="ORF">COB67_07535</name>
</gene>
<sequence length="83" mass="9247">MGFLKNLFASLTGRGSKACSGTVKWFSRQKRFGFIEQDGGGDIFVHLSQIRDSGLKGLFQGDRVEFEISENEKGPFACKIKKL</sequence>
<dbReference type="Pfam" id="PF00313">
    <property type="entry name" value="CSD"/>
    <property type="match status" value="1"/>
</dbReference>
<dbReference type="GO" id="GO:0005737">
    <property type="term" value="C:cytoplasm"/>
    <property type="evidence" value="ECO:0007669"/>
    <property type="project" value="UniProtKB-SubCell"/>
</dbReference>
<dbReference type="Proteomes" id="UP000218113">
    <property type="component" value="Unassembled WGS sequence"/>
</dbReference>
<dbReference type="AlphaFoldDB" id="A0A2A4T2Y6"/>
<dbReference type="SMART" id="SM00357">
    <property type="entry name" value="CSP"/>
    <property type="match status" value="1"/>
</dbReference>